<dbReference type="InterPro" id="IPR017896">
    <property type="entry name" value="4Fe4S_Fe-S-bd"/>
</dbReference>
<feature type="domain" description="Flavodoxin-like" evidence="4">
    <location>
        <begin position="3"/>
        <end position="147"/>
    </location>
</feature>
<accession>A0A931AQ32</accession>
<evidence type="ECO:0000313" key="6">
    <source>
        <dbReference type="EMBL" id="MBF8436893.1"/>
    </source>
</evidence>
<name>A0A931AQ32_9FIRM</name>
<evidence type="ECO:0000256" key="3">
    <source>
        <dbReference type="ARBA" id="ARBA00023014"/>
    </source>
</evidence>
<feature type="domain" description="4Fe-4S ferredoxin-type" evidence="5">
    <location>
        <begin position="211"/>
        <end position="236"/>
    </location>
</feature>
<feature type="domain" description="4Fe-4S ferredoxin-type" evidence="5">
    <location>
        <begin position="178"/>
        <end position="208"/>
    </location>
</feature>
<dbReference type="GO" id="GO:0010181">
    <property type="term" value="F:FMN binding"/>
    <property type="evidence" value="ECO:0007669"/>
    <property type="project" value="InterPro"/>
</dbReference>
<keyword evidence="1" id="KW-0479">Metal-binding</keyword>
<organism evidence="6 7">
    <name type="scientific">Halonatronomonas betaini</name>
    <dbReference type="NCBI Taxonomy" id="2778430"/>
    <lineage>
        <taxon>Bacteria</taxon>
        <taxon>Bacillati</taxon>
        <taxon>Bacillota</taxon>
        <taxon>Clostridia</taxon>
        <taxon>Halanaerobiales</taxon>
        <taxon>Halarsenatibacteraceae</taxon>
        <taxon>Halonatronomonas</taxon>
    </lineage>
</organism>
<keyword evidence="7" id="KW-1185">Reference proteome</keyword>
<dbReference type="Proteomes" id="UP000621436">
    <property type="component" value="Unassembled WGS sequence"/>
</dbReference>
<comment type="caution">
    <text evidence="6">The sequence shown here is derived from an EMBL/GenBank/DDBJ whole genome shotgun (WGS) entry which is preliminary data.</text>
</comment>
<evidence type="ECO:0000256" key="2">
    <source>
        <dbReference type="ARBA" id="ARBA00023004"/>
    </source>
</evidence>
<protein>
    <submittedName>
        <fullName evidence="6">EFR1 family ferrodoxin</fullName>
    </submittedName>
</protein>
<reference evidence="6" key="1">
    <citation type="submission" date="2020-11" db="EMBL/GenBank/DDBJ databases">
        <title>Halonatronomonas betainensis gen. nov., sp. nov. a novel haloalkaliphilic representative of the family Halanaerobiacae capable of betaine degradation.</title>
        <authorList>
            <person name="Boltyanskaya Y."/>
            <person name="Kevbrin V."/>
            <person name="Detkova E."/>
            <person name="Grouzdev D.S."/>
            <person name="Koziaeva V."/>
            <person name="Zhilina T."/>
        </authorList>
    </citation>
    <scope>NUCLEOTIDE SEQUENCE</scope>
    <source>
        <strain evidence="6">Z-7014</strain>
    </source>
</reference>
<proteinExistence type="predicted"/>
<dbReference type="PROSITE" id="PS51379">
    <property type="entry name" value="4FE4S_FER_2"/>
    <property type="match status" value="2"/>
</dbReference>
<dbReference type="InterPro" id="IPR029039">
    <property type="entry name" value="Flavoprotein-like_sf"/>
</dbReference>
<dbReference type="SUPFAM" id="SSF52218">
    <property type="entry name" value="Flavoproteins"/>
    <property type="match status" value="1"/>
</dbReference>
<evidence type="ECO:0000256" key="1">
    <source>
        <dbReference type="ARBA" id="ARBA00022723"/>
    </source>
</evidence>
<evidence type="ECO:0000259" key="5">
    <source>
        <dbReference type="PROSITE" id="PS51379"/>
    </source>
</evidence>
<dbReference type="EMBL" id="JADPIE010000003">
    <property type="protein sequence ID" value="MBF8436893.1"/>
    <property type="molecule type" value="Genomic_DNA"/>
</dbReference>
<dbReference type="GO" id="GO:0051536">
    <property type="term" value="F:iron-sulfur cluster binding"/>
    <property type="evidence" value="ECO:0007669"/>
    <property type="project" value="UniProtKB-KW"/>
</dbReference>
<dbReference type="InterPro" id="IPR047964">
    <property type="entry name" value="EFR1-like"/>
</dbReference>
<dbReference type="Gene3D" id="3.40.50.360">
    <property type="match status" value="1"/>
</dbReference>
<keyword evidence="3" id="KW-0411">Iron-sulfur</keyword>
<dbReference type="RefSeq" id="WP_270453815.1">
    <property type="nucleotide sequence ID" value="NZ_JADPIE010000003.1"/>
</dbReference>
<dbReference type="PROSITE" id="PS50902">
    <property type="entry name" value="FLAVODOXIN_LIKE"/>
    <property type="match status" value="1"/>
</dbReference>
<dbReference type="PANTHER" id="PTHR43122">
    <property type="entry name" value="FERREDOXIN SUBUNIT OF PYRUVATE:FLAVODOXIN OXIDOREDUCTASE-RELATED"/>
    <property type="match status" value="1"/>
</dbReference>
<dbReference type="AlphaFoldDB" id="A0A931AQ32"/>
<dbReference type="GO" id="GO:0016651">
    <property type="term" value="F:oxidoreductase activity, acting on NAD(P)H"/>
    <property type="evidence" value="ECO:0007669"/>
    <property type="project" value="UniProtKB-ARBA"/>
</dbReference>
<evidence type="ECO:0000259" key="4">
    <source>
        <dbReference type="PROSITE" id="PS50902"/>
    </source>
</evidence>
<dbReference type="PROSITE" id="PS00198">
    <property type="entry name" value="4FE4S_FER_1"/>
    <property type="match status" value="1"/>
</dbReference>
<dbReference type="GO" id="GO:0046872">
    <property type="term" value="F:metal ion binding"/>
    <property type="evidence" value="ECO:0007669"/>
    <property type="project" value="UniProtKB-KW"/>
</dbReference>
<dbReference type="InterPro" id="IPR008254">
    <property type="entry name" value="Flavodoxin/NO_synth"/>
</dbReference>
<dbReference type="InterPro" id="IPR017900">
    <property type="entry name" value="4Fe4S_Fe_S_CS"/>
</dbReference>
<dbReference type="Pfam" id="PF13237">
    <property type="entry name" value="Fer4_10"/>
    <property type="match status" value="1"/>
</dbReference>
<sequence length="260" mass="29208">MNLKLLYFSATDNTEAICKEIAAGIKKDYQIYDLTSKQARGKAYSFAGNDLLIVGVPVYSGRVPEFLVKVLQEIKGSSTPAVFVVTYGNRDYDDALLELKDIFEANGFKGIAGAAFIGEHSYGKEIAGERPDSDDLRLAREFGIRILKKLIGIKDLSDWPDLEVKGSYPLKERSKRFKDIRPETTEACTECGICAENCPMEIISFENFRDIEPGKCIRCCGCIQKCPEDAKYFADPGFNRIKSYLIKNFSDIRKDPDLFI</sequence>
<dbReference type="Gene3D" id="3.30.70.20">
    <property type="match status" value="1"/>
</dbReference>
<keyword evidence="2" id="KW-0408">Iron</keyword>
<dbReference type="SUPFAM" id="SSF54862">
    <property type="entry name" value="4Fe-4S ferredoxins"/>
    <property type="match status" value="1"/>
</dbReference>
<evidence type="ECO:0000313" key="7">
    <source>
        <dbReference type="Proteomes" id="UP000621436"/>
    </source>
</evidence>
<gene>
    <name evidence="6" type="ORF">I0Q91_07385</name>
</gene>
<dbReference type="PANTHER" id="PTHR43122:SF1">
    <property type="entry name" value="IRON-SULFUR-BINDING PROTEIN"/>
    <property type="match status" value="1"/>
</dbReference>
<dbReference type="NCBIfam" id="NF038196">
    <property type="entry name" value="ferrodoxin_EFR1"/>
    <property type="match status" value="1"/>
</dbReference>